<dbReference type="InterPro" id="IPR006204">
    <property type="entry name" value="GHMP_kinase_N_dom"/>
</dbReference>
<dbReference type="SUPFAM" id="SSF54211">
    <property type="entry name" value="Ribosomal protein S5 domain 2-like"/>
    <property type="match status" value="1"/>
</dbReference>
<dbReference type="PANTHER" id="PTHR43527">
    <property type="entry name" value="4-DIPHOSPHOCYTIDYL-2-C-METHYL-D-ERYTHRITOL KINASE, CHLOROPLASTIC"/>
    <property type="match status" value="1"/>
</dbReference>
<dbReference type="NCBIfam" id="TIGR00154">
    <property type="entry name" value="ispE"/>
    <property type="match status" value="1"/>
</dbReference>
<evidence type="ECO:0000259" key="11">
    <source>
        <dbReference type="Pfam" id="PF00288"/>
    </source>
</evidence>
<dbReference type="GO" id="GO:0050515">
    <property type="term" value="F:4-(cytidine 5'-diphospho)-2-C-methyl-D-erythritol kinase activity"/>
    <property type="evidence" value="ECO:0007669"/>
    <property type="project" value="UniProtKB-UniRule"/>
</dbReference>
<dbReference type="FunFam" id="3.30.70.890:FF:000006">
    <property type="entry name" value="4-diphosphocytidyl-2-C-methyl-D-erythritol kinase"/>
    <property type="match status" value="1"/>
</dbReference>
<dbReference type="Proteomes" id="UP000204391">
    <property type="component" value="Chromosome"/>
</dbReference>
<dbReference type="AlphaFoldDB" id="A0A221M7Y2"/>
<dbReference type="Pfam" id="PF08544">
    <property type="entry name" value="GHMP_kinases_C"/>
    <property type="match status" value="1"/>
</dbReference>
<keyword evidence="5 10" id="KW-0547">Nucleotide-binding</keyword>
<evidence type="ECO:0000256" key="4">
    <source>
        <dbReference type="ARBA" id="ARBA00022679"/>
    </source>
</evidence>
<comment type="pathway">
    <text evidence="10">Isoprenoid biosynthesis; isopentenyl diphosphate biosynthesis via DXP pathway; isopentenyl diphosphate from 1-deoxy-D-xylulose 5-phosphate: step 3/6.</text>
</comment>
<feature type="domain" description="GHMP kinase N-terminal" evidence="11">
    <location>
        <begin position="66"/>
        <end position="143"/>
    </location>
</feature>
<dbReference type="GO" id="GO:0005524">
    <property type="term" value="F:ATP binding"/>
    <property type="evidence" value="ECO:0007669"/>
    <property type="project" value="UniProtKB-UniRule"/>
</dbReference>
<dbReference type="GO" id="GO:0019288">
    <property type="term" value="P:isopentenyl diphosphate biosynthetic process, methylerythritol 4-phosphate pathway"/>
    <property type="evidence" value="ECO:0007669"/>
    <property type="project" value="UniProtKB-UniRule"/>
</dbReference>
<feature type="active site" evidence="10">
    <location>
        <position position="136"/>
    </location>
</feature>
<sequence length="288" mass="31234">MMFFENAPAKITLSLDVLGKREDGYHDVEMVMTTVDLSDRVALTSLEVDHIAVSADNQYVPNDERNLAFKAAHALKNKYHITQGVRIDIEKNIPVSAGLGGGSSDAAAVLRGLNKLWGLDIPLSELADLGASIGSDVPFCVYGSTALAKGRGEIIQELPPPPITWAILAKPNIGVSTRVIFNRLTLENITHPNTTKILNAIKKQEFNELCNHVGNVLETVTTSLYPNVQRIKEKMILAGAKGVLMSGSGPTVVGLVEHQHKAVRIYNGLRGFCDEVYVVRVIGHSNTC</sequence>
<dbReference type="RefSeq" id="WP_089530317.1">
    <property type="nucleotide sequence ID" value="NZ_CP022437.1"/>
</dbReference>
<evidence type="ECO:0000256" key="6">
    <source>
        <dbReference type="ARBA" id="ARBA00022777"/>
    </source>
</evidence>
<evidence type="ECO:0000256" key="7">
    <source>
        <dbReference type="ARBA" id="ARBA00022840"/>
    </source>
</evidence>
<dbReference type="EMBL" id="CP022437">
    <property type="protein sequence ID" value="ASN03745.1"/>
    <property type="molecule type" value="Genomic_DNA"/>
</dbReference>
<gene>
    <name evidence="10" type="primary">ispE</name>
    <name evidence="13" type="ORF">CFK40_01370</name>
</gene>
<organism evidence="13 14">
    <name type="scientific">Virgibacillus necropolis</name>
    <dbReference type="NCBI Taxonomy" id="163877"/>
    <lineage>
        <taxon>Bacteria</taxon>
        <taxon>Bacillati</taxon>
        <taxon>Bacillota</taxon>
        <taxon>Bacilli</taxon>
        <taxon>Bacillales</taxon>
        <taxon>Bacillaceae</taxon>
        <taxon>Virgibacillus</taxon>
    </lineage>
</organism>
<dbReference type="KEGG" id="vne:CFK40_01370"/>
<keyword evidence="14" id="KW-1185">Reference proteome</keyword>
<dbReference type="Gene3D" id="3.30.230.10">
    <property type="match status" value="1"/>
</dbReference>
<keyword evidence="8 10" id="KW-0414">Isoprene biosynthesis</keyword>
<proteinExistence type="inferred from homology"/>
<comment type="function">
    <text evidence="10">Catalyzes the phosphorylation of the position 2 hydroxy group of 4-diphosphocytidyl-2C-methyl-D-erythritol.</text>
</comment>
<evidence type="ECO:0000256" key="8">
    <source>
        <dbReference type="ARBA" id="ARBA00023229"/>
    </source>
</evidence>
<dbReference type="FunFam" id="3.30.230.10:FF:000029">
    <property type="entry name" value="4-diphosphocytidyl-2-C-methyl-D-erythritol kinase"/>
    <property type="match status" value="1"/>
</dbReference>
<dbReference type="Pfam" id="PF00288">
    <property type="entry name" value="GHMP_kinases_N"/>
    <property type="match status" value="1"/>
</dbReference>
<dbReference type="InterPro" id="IPR020568">
    <property type="entry name" value="Ribosomal_Su5_D2-typ_SF"/>
</dbReference>
<evidence type="ECO:0000259" key="12">
    <source>
        <dbReference type="Pfam" id="PF08544"/>
    </source>
</evidence>
<evidence type="ECO:0000256" key="1">
    <source>
        <dbReference type="ARBA" id="ARBA00009684"/>
    </source>
</evidence>
<comment type="catalytic activity">
    <reaction evidence="10">
        <text>4-CDP-2-C-methyl-D-erythritol + ATP = 4-CDP-2-C-methyl-D-erythritol 2-phosphate + ADP + H(+)</text>
        <dbReference type="Rhea" id="RHEA:18437"/>
        <dbReference type="ChEBI" id="CHEBI:15378"/>
        <dbReference type="ChEBI" id="CHEBI:30616"/>
        <dbReference type="ChEBI" id="CHEBI:57823"/>
        <dbReference type="ChEBI" id="CHEBI:57919"/>
        <dbReference type="ChEBI" id="CHEBI:456216"/>
        <dbReference type="EC" id="2.7.1.148"/>
    </reaction>
</comment>
<dbReference type="HAMAP" id="MF_00061">
    <property type="entry name" value="IspE"/>
    <property type="match status" value="1"/>
</dbReference>
<evidence type="ECO:0000256" key="5">
    <source>
        <dbReference type="ARBA" id="ARBA00022741"/>
    </source>
</evidence>
<evidence type="ECO:0000256" key="3">
    <source>
        <dbReference type="ARBA" id="ARBA00017473"/>
    </source>
</evidence>
<comment type="similarity">
    <text evidence="1 10">Belongs to the GHMP kinase family. IspE subfamily.</text>
</comment>
<dbReference type="GO" id="GO:0016114">
    <property type="term" value="P:terpenoid biosynthetic process"/>
    <property type="evidence" value="ECO:0007669"/>
    <property type="project" value="UniProtKB-UniRule"/>
</dbReference>
<feature type="domain" description="GHMP kinase C-terminal" evidence="12">
    <location>
        <begin position="201"/>
        <end position="273"/>
    </location>
</feature>
<dbReference type="SUPFAM" id="SSF55060">
    <property type="entry name" value="GHMP Kinase, C-terminal domain"/>
    <property type="match status" value="1"/>
</dbReference>
<keyword evidence="6 10" id="KW-0418">Kinase</keyword>
<evidence type="ECO:0000256" key="10">
    <source>
        <dbReference type="HAMAP-Rule" id="MF_00061"/>
    </source>
</evidence>
<dbReference type="PIRSF" id="PIRSF010376">
    <property type="entry name" value="IspE"/>
    <property type="match status" value="1"/>
</dbReference>
<evidence type="ECO:0000313" key="14">
    <source>
        <dbReference type="Proteomes" id="UP000204391"/>
    </source>
</evidence>
<dbReference type="EC" id="2.7.1.148" evidence="2 10"/>
<evidence type="ECO:0000313" key="13">
    <source>
        <dbReference type="EMBL" id="ASN03745.1"/>
    </source>
</evidence>
<protein>
    <recommendedName>
        <fullName evidence="3 10">4-diphosphocytidyl-2-C-methyl-D-erythritol kinase</fullName>
        <shortName evidence="10">CMK</shortName>
        <ecNumber evidence="2 10">2.7.1.148</ecNumber>
    </recommendedName>
    <alternativeName>
        <fullName evidence="9 10">4-(cytidine-5'-diphospho)-2-C-methyl-D-erythritol kinase</fullName>
    </alternativeName>
</protein>
<feature type="binding site" evidence="10">
    <location>
        <begin position="94"/>
        <end position="104"/>
    </location>
    <ligand>
        <name>ATP</name>
        <dbReference type="ChEBI" id="CHEBI:30616"/>
    </ligand>
</feature>
<keyword evidence="7 10" id="KW-0067">ATP-binding</keyword>
<reference evidence="13 14" key="1">
    <citation type="journal article" date="2003" name="Int. J. Syst. Evol. Microbiol.">
        <title>Virgibacillus carmonensis sp. nov., Virgibacillus necropolis sp. nov. and Virgibacillus picturae sp. nov., three novel species isolated from deteriorated mural paintings, transfer of the species of the genus salibacillus to Virgibacillus, as Virgibacillus marismortui comb. nov. and Virgibacillus salexigens comb. nov., and emended description of the genus Virgibacillus.</title>
        <authorList>
            <person name="Heyrman J."/>
            <person name="Logan N.A."/>
            <person name="Busse H.J."/>
            <person name="Balcaen A."/>
            <person name="Lebbe L."/>
            <person name="Rodriguez-Diaz M."/>
            <person name="Swings J."/>
            <person name="De Vos P."/>
        </authorList>
    </citation>
    <scope>NUCLEOTIDE SEQUENCE [LARGE SCALE GENOMIC DNA]</scope>
    <source>
        <strain evidence="13 14">LMG 19488</strain>
    </source>
</reference>
<dbReference type="InterPro" id="IPR014721">
    <property type="entry name" value="Ribsml_uS5_D2-typ_fold_subgr"/>
</dbReference>
<name>A0A221M7Y2_9BACI</name>
<dbReference type="OrthoDB" id="9809438at2"/>
<evidence type="ECO:0000256" key="2">
    <source>
        <dbReference type="ARBA" id="ARBA00012052"/>
    </source>
</evidence>
<keyword evidence="4 10" id="KW-0808">Transferase</keyword>
<accession>A0A221M7Y2</accession>
<feature type="active site" evidence="10">
    <location>
        <position position="10"/>
    </location>
</feature>
<dbReference type="InterPro" id="IPR004424">
    <property type="entry name" value="IspE"/>
</dbReference>
<dbReference type="Gene3D" id="3.30.70.890">
    <property type="entry name" value="GHMP kinase, C-terminal domain"/>
    <property type="match status" value="1"/>
</dbReference>
<dbReference type="UniPathway" id="UPA00056">
    <property type="reaction ID" value="UER00094"/>
</dbReference>
<evidence type="ECO:0000256" key="9">
    <source>
        <dbReference type="ARBA" id="ARBA00032554"/>
    </source>
</evidence>
<dbReference type="PANTHER" id="PTHR43527:SF2">
    <property type="entry name" value="4-DIPHOSPHOCYTIDYL-2-C-METHYL-D-ERYTHRITOL KINASE, CHLOROPLASTIC"/>
    <property type="match status" value="1"/>
</dbReference>
<dbReference type="InterPro" id="IPR013750">
    <property type="entry name" value="GHMP_kinase_C_dom"/>
</dbReference>
<dbReference type="InterPro" id="IPR036554">
    <property type="entry name" value="GHMP_kinase_C_sf"/>
</dbReference>